<evidence type="ECO:0000256" key="1">
    <source>
        <dbReference type="ARBA" id="ARBA00022527"/>
    </source>
</evidence>
<name>I4BK30_MYCCN</name>
<protein>
    <submittedName>
        <fullName evidence="3">Anti-sigma regulatory factor (Ser/Thr protein kinase)</fullName>
    </submittedName>
</protein>
<dbReference type="AlphaFoldDB" id="I4BK30"/>
<keyword evidence="4" id="KW-1185">Reference proteome</keyword>
<dbReference type="STRING" id="710421.Mycch_2876"/>
<reference evidence="3 4" key="1">
    <citation type="submission" date="2012-06" db="EMBL/GenBank/DDBJ databases">
        <title>Complete sequence of chromosome of Mycobacterium chubuense NBB4.</title>
        <authorList>
            <consortium name="US DOE Joint Genome Institute"/>
            <person name="Lucas S."/>
            <person name="Han J."/>
            <person name="Lapidus A."/>
            <person name="Cheng J.-F."/>
            <person name="Goodwin L."/>
            <person name="Pitluck S."/>
            <person name="Peters L."/>
            <person name="Mikhailova N."/>
            <person name="Teshima H."/>
            <person name="Detter J.C."/>
            <person name="Han C."/>
            <person name="Tapia R."/>
            <person name="Land M."/>
            <person name="Hauser L."/>
            <person name="Kyrpides N."/>
            <person name="Ivanova N."/>
            <person name="Pagani I."/>
            <person name="Mattes T."/>
            <person name="Holmes A."/>
            <person name="Rutledge P."/>
            <person name="Paulsen I."/>
            <person name="Coleman N."/>
            <person name="Woyke T."/>
        </authorList>
    </citation>
    <scope>NUCLEOTIDE SEQUENCE [LARGE SCALE GENOMIC DNA]</scope>
    <source>
        <strain evidence="3 4">NBB4</strain>
    </source>
</reference>
<dbReference type="GO" id="GO:0004674">
    <property type="term" value="F:protein serine/threonine kinase activity"/>
    <property type="evidence" value="ECO:0007669"/>
    <property type="project" value="UniProtKB-KW"/>
</dbReference>
<dbReference type="OrthoDB" id="5184914at2"/>
<evidence type="ECO:0000259" key="2">
    <source>
        <dbReference type="Pfam" id="PF13581"/>
    </source>
</evidence>
<dbReference type="InterPro" id="IPR003594">
    <property type="entry name" value="HATPase_dom"/>
</dbReference>
<dbReference type="EMBL" id="CP003053">
    <property type="protein sequence ID" value="AFM17637.1"/>
    <property type="molecule type" value="Genomic_DNA"/>
</dbReference>
<dbReference type="PANTHER" id="PTHR35526:SF3">
    <property type="entry name" value="ANTI-SIGMA-F FACTOR RSBW"/>
    <property type="match status" value="1"/>
</dbReference>
<dbReference type="Pfam" id="PF13581">
    <property type="entry name" value="HATPase_c_2"/>
    <property type="match status" value="1"/>
</dbReference>
<organism evidence="3 4">
    <name type="scientific">Mycolicibacterium chubuense (strain NBB4)</name>
    <name type="common">Mycobacterium chubuense</name>
    <dbReference type="NCBI Taxonomy" id="710421"/>
    <lineage>
        <taxon>Bacteria</taxon>
        <taxon>Bacillati</taxon>
        <taxon>Actinomycetota</taxon>
        <taxon>Actinomycetes</taxon>
        <taxon>Mycobacteriales</taxon>
        <taxon>Mycobacteriaceae</taxon>
        <taxon>Mycolicibacterium</taxon>
    </lineage>
</organism>
<dbReference type="Gene3D" id="3.30.565.10">
    <property type="entry name" value="Histidine kinase-like ATPase, C-terminal domain"/>
    <property type="match status" value="1"/>
</dbReference>
<sequence>MIDSMPPAEVANAERFERFGLDADAEAVARVRQDFAGWLKRFFDLDSVRCSDLVLAINEALANSAEFAYVLADSPGTIDIEATHLADEQKLIVFISDRGTWRTPQTDPAPRTRGRGIPLMETLSDDYAIEKSADGTRVRMEWHGVGRT</sequence>
<dbReference type="InterPro" id="IPR050267">
    <property type="entry name" value="Anti-sigma-factor_SerPK"/>
</dbReference>
<dbReference type="eggNOG" id="COG2172">
    <property type="taxonomic scope" value="Bacteria"/>
</dbReference>
<evidence type="ECO:0000313" key="4">
    <source>
        <dbReference type="Proteomes" id="UP000006057"/>
    </source>
</evidence>
<keyword evidence="3" id="KW-0418">Kinase</keyword>
<dbReference type="HOGENOM" id="CLU_126533_2_0_11"/>
<keyword evidence="3" id="KW-0808">Transferase</keyword>
<gene>
    <name evidence="3" type="ordered locus">Mycch_2876</name>
</gene>
<dbReference type="SUPFAM" id="SSF55874">
    <property type="entry name" value="ATPase domain of HSP90 chaperone/DNA topoisomerase II/histidine kinase"/>
    <property type="match status" value="1"/>
</dbReference>
<dbReference type="CDD" id="cd16936">
    <property type="entry name" value="HATPase_RsbW-like"/>
    <property type="match status" value="1"/>
</dbReference>
<dbReference type="Proteomes" id="UP000006057">
    <property type="component" value="Chromosome"/>
</dbReference>
<dbReference type="RefSeq" id="WP_014816114.1">
    <property type="nucleotide sequence ID" value="NC_018027.1"/>
</dbReference>
<dbReference type="PANTHER" id="PTHR35526">
    <property type="entry name" value="ANTI-SIGMA-F FACTOR RSBW-RELATED"/>
    <property type="match status" value="1"/>
</dbReference>
<dbReference type="InterPro" id="IPR036890">
    <property type="entry name" value="HATPase_C_sf"/>
</dbReference>
<evidence type="ECO:0000313" key="3">
    <source>
        <dbReference type="EMBL" id="AFM17637.1"/>
    </source>
</evidence>
<proteinExistence type="predicted"/>
<keyword evidence="1" id="KW-0723">Serine/threonine-protein kinase</keyword>
<dbReference type="KEGG" id="mcb:Mycch_2876"/>
<accession>I4BK30</accession>
<dbReference type="PATRIC" id="fig|710421.3.peg.2866"/>
<feature type="domain" description="Histidine kinase/HSP90-like ATPase" evidence="2">
    <location>
        <begin position="22"/>
        <end position="142"/>
    </location>
</feature>